<feature type="domain" description="Bromo" evidence="4">
    <location>
        <begin position="208"/>
        <end position="278"/>
    </location>
</feature>
<evidence type="ECO:0000256" key="3">
    <source>
        <dbReference type="SAM" id="MobiDB-lite"/>
    </source>
</evidence>
<dbReference type="PANTHER" id="PTHR47343:SF1">
    <property type="entry name" value="TRANSCRIPTIONAL ACTIVATOR SPT7"/>
    <property type="match status" value="1"/>
</dbReference>
<evidence type="ECO:0000256" key="2">
    <source>
        <dbReference type="PROSITE-ProRule" id="PRU00035"/>
    </source>
</evidence>
<dbReference type="GO" id="GO:0046695">
    <property type="term" value="C:SLIK (SAGA-like) complex"/>
    <property type="evidence" value="ECO:0007669"/>
    <property type="project" value="InterPro"/>
</dbReference>
<reference evidence="5 6" key="1">
    <citation type="journal article" date="2015" name="Genome Biol. Evol.">
        <title>Comparative Genomics of a Bacterivorous Green Alga Reveals Evolutionary Causalities and Consequences of Phago-Mixotrophic Mode of Nutrition.</title>
        <authorList>
            <person name="Burns J.A."/>
            <person name="Paasch A."/>
            <person name="Narechania A."/>
            <person name="Kim E."/>
        </authorList>
    </citation>
    <scope>NUCLEOTIDE SEQUENCE [LARGE SCALE GENOMIC DNA]</scope>
    <source>
        <strain evidence="5 6">PLY_AMNH</strain>
    </source>
</reference>
<evidence type="ECO:0000313" key="6">
    <source>
        <dbReference type="Proteomes" id="UP001190700"/>
    </source>
</evidence>
<dbReference type="EMBL" id="LGRX02003189">
    <property type="protein sequence ID" value="KAK3282699.1"/>
    <property type="molecule type" value="Genomic_DNA"/>
</dbReference>
<dbReference type="PROSITE" id="PS00633">
    <property type="entry name" value="BROMODOMAIN_1"/>
    <property type="match status" value="1"/>
</dbReference>
<proteinExistence type="predicted"/>
<dbReference type="SUPFAM" id="SSF47370">
    <property type="entry name" value="Bromodomain"/>
    <property type="match status" value="1"/>
</dbReference>
<dbReference type="PROSITE" id="PS50014">
    <property type="entry name" value="BROMODOMAIN_2"/>
    <property type="match status" value="1"/>
</dbReference>
<dbReference type="InterPro" id="IPR036427">
    <property type="entry name" value="Bromodomain-like_sf"/>
</dbReference>
<feature type="compositionally biased region" description="Gly residues" evidence="3">
    <location>
        <begin position="393"/>
        <end position="404"/>
    </location>
</feature>
<keyword evidence="1 2" id="KW-0103">Bromodomain</keyword>
<evidence type="ECO:0000259" key="4">
    <source>
        <dbReference type="PROSITE" id="PS50014"/>
    </source>
</evidence>
<dbReference type="AlphaFoldDB" id="A0AAE0GQQ8"/>
<name>A0AAE0GQQ8_9CHLO</name>
<dbReference type="Pfam" id="PF00439">
    <property type="entry name" value="Bromodomain"/>
    <property type="match status" value="1"/>
</dbReference>
<accession>A0AAE0GQQ8</accession>
<dbReference type="GO" id="GO:0046982">
    <property type="term" value="F:protein heterodimerization activity"/>
    <property type="evidence" value="ECO:0007669"/>
    <property type="project" value="InterPro"/>
</dbReference>
<dbReference type="Gene3D" id="1.10.20.10">
    <property type="entry name" value="Histone, subunit A"/>
    <property type="match status" value="1"/>
</dbReference>
<dbReference type="InterPro" id="IPR009072">
    <property type="entry name" value="Histone-fold"/>
</dbReference>
<feature type="region of interest" description="Disordered" evidence="3">
    <location>
        <begin position="662"/>
        <end position="744"/>
    </location>
</feature>
<dbReference type="GO" id="GO:0000124">
    <property type="term" value="C:SAGA complex"/>
    <property type="evidence" value="ECO:0007669"/>
    <property type="project" value="InterPro"/>
</dbReference>
<dbReference type="InterPro" id="IPR037782">
    <property type="entry name" value="Spt7"/>
</dbReference>
<protein>
    <recommendedName>
        <fullName evidence="4">Bromo domain-containing protein</fullName>
    </recommendedName>
</protein>
<feature type="region of interest" description="Disordered" evidence="3">
    <location>
        <begin position="533"/>
        <end position="581"/>
    </location>
</feature>
<dbReference type="Gene3D" id="1.20.920.10">
    <property type="entry name" value="Bromodomain-like"/>
    <property type="match status" value="1"/>
</dbReference>
<feature type="compositionally biased region" description="Low complexity" evidence="3">
    <location>
        <begin position="556"/>
        <end position="572"/>
    </location>
</feature>
<dbReference type="InterPro" id="IPR001487">
    <property type="entry name" value="Bromodomain"/>
</dbReference>
<keyword evidence="6" id="KW-1185">Reference proteome</keyword>
<feature type="compositionally biased region" description="Polar residues" evidence="3">
    <location>
        <begin position="669"/>
        <end position="678"/>
    </location>
</feature>
<feature type="region of interest" description="Disordered" evidence="3">
    <location>
        <begin position="127"/>
        <end position="168"/>
    </location>
</feature>
<gene>
    <name evidence="5" type="ORF">CYMTET_9572</name>
</gene>
<sequence>MTDVATLTAFKRATELNAAGVWNRWLSSEESERFQPCLSSPSEWDKFIKPSKVDAQQAPDVARLQLRVRTILFDPSLATFGSCGTERTLHSTVVPEVLRFDDVYYSLEYDAEDWELHTENNVISEPLRNQLGLRPPGALRSDGQKATEGGTRSAGTSSALSRNRSRSNRELSALLPDVKPSASRRVAIPEEVQIFWSEAEKVLEALKNMGSISEPFLMRVSKTLAPNYYDVIKFPMDLEKMTKKLKSGKYLARQEFQDDIDLIVKNCRYFNEPNSSYVKKLLGKWRAATIKERLVRVARLQEQRQLPFKDRSGLQGTPAGMRRFLDQAAAAARSTAADASSTSAGPVGADTQRDLFWPEGDGFNCGVPLLPMEQRRRRSQMALPAPGTSDGSSGRGGGRGGGWGATEKPAESTAHQRMGKRHVDHSSELGEDTVRRVMRKALLQKLSSMGFQGAQESAMDIFVEIAALRMQHACRALRTMMDTHGRSTTLPKLLQACVGEGAPLVDGGNGTPFHALRDEMAGGLIRQEAAAKRAARRREEAKMLMTPPPTPKATRSRSGASGAGIANANANAKSRSSPVPGAGLPEVPLDLAMSINLRGVSELFSGAEGDDDLDILGNGVDDLFGGFEEHEAGAEGKADAGNASAGMPLDFFPFLVPGLDDNLSGGDGTTTPPSSNKHSPGGLGPMDIQIPSPIPIQGLSSGDLSFPMDLSSLTAQLGNDGAGGTSAEPIATKKKAKGIKRSRT</sequence>
<feature type="region of interest" description="Disordered" evidence="3">
    <location>
        <begin position="378"/>
        <end position="429"/>
    </location>
</feature>
<dbReference type="InterPro" id="IPR018359">
    <property type="entry name" value="Bromodomain_CS"/>
</dbReference>
<dbReference type="PANTHER" id="PTHR47343">
    <property type="entry name" value="TRANSCRIPTIONAL ACTIVATOR SPT7"/>
    <property type="match status" value="1"/>
</dbReference>
<comment type="caution">
    <text evidence="5">The sequence shown here is derived from an EMBL/GenBank/DDBJ whole genome shotgun (WGS) entry which is preliminary data.</text>
</comment>
<feature type="compositionally biased region" description="Basic residues" evidence="3">
    <location>
        <begin position="732"/>
        <end position="744"/>
    </location>
</feature>
<evidence type="ECO:0000313" key="5">
    <source>
        <dbReference type="EMBL" id="KAK3282699.1"/>
    </source>
</evidence>
<dbReference type="Proteomes" id="UP001190700">
    <property type="component" value="Unassembled WGS sequence"/>
</dbReference>
<organism evidence="5 6">
    <name type="scientific">Cymbomonas tetramitiformis</name>
    <dbReference type="NCBI Taxonomy" id="36881"/>
    <lineage>
        <taxon>Eukaryota</taxon>
        <taxon>Viridiplantae</taxon>
        <taxon>Chlorophyta</taxon>
        <taxon>Pyramimonadophyceae</taxon>
        <taxon>Pyramimonadales</taxon>
        <taxon>Pyramimonadaceae</taxon>
        <taxon>Cymbomonas</taxon>
    </lineage>
</organism>
<evidence type="ECO:0000256" key="1">
    <source>
        <dbReference type="ARBA" id="ARBA00023117"/>
    </source>
</evidence>
<dbReference type="SMART" id="SM00297">
    <property type="entry name" value="BROMO"/>
    <property type="match status" value="1"/>
</dbReference>
<dbReference type="PRINTS" id="PR00503">
    <property type="entry name" value="BROMODOMAIN"/>
</dbReference>